<dbReference type="PANTHER" id="PTHR30576">
    <property type="entry name" value="COLANIC BIOSYNTHESIS UDP-GLUCOSE LIPID CARRIER TRANSFERASE"/>
    <property type="match status" value="1"/>
</dbReference>
<dbReference type="EMBL" id="CP159253">
    <property type="protein sequence ID" value="XCG49437.1"/>
    <property type="molecule type" value="Genomic_DNA"/>
</dbReference>
<evidence type="ECO:0000256" key="2">
    <source>
        <dbReference type="ARBA" id="ARBA00023169"/>
    </source>
</evidence>
<proteinExistence type="inferred from homology"/>
<evidence type="ECO:0000313" key="4">
    <source>
        <dbReference type="EMBL" id="XCG49437.1"/>
    </source>
</evidence>
<comment type="similarity">
    <text evidence="1">Belongs to the bacterial sugar transferase family.</text>
</comment>
<feature type="domain" description="Bacterial sugar transferase" evidence="3">
    <location>
        <begin position="2"/>
        <end position="173"/>
    </location>
</feature>
<reference evidence="4" key="1">
    <citation type="submission" date="2024-06" db="EMBL/GenBank/DDBJ databases">
        <title>Mesorhizobium karijinii sp. nov., a symbiont of the iconic Swainsona formosa from arid Australia.</title>
        <authorList>
            <person name="Hill Y.J."/>
            <person name="Watkin E.L.J."/>
            <person name="O'Hara G.W."/>
            <person name="Terpolilli J."/>
            <person name="Tye M.L."/>
            <person name="Kohlmeier M.G."/>
        </authorList>
    </citation>
    <scope>NUCLEOTIDE SEQUENCE</scope>
    <source>
        <strain evidence="4">WSM2240</strain>
    </source>
</reference>
<sequence length="186" mass="19750">MKRAFDIVLAATGLVVAAPLILAAAVLIRLTSPGPAIFRQTRVGLNEKPFTCLKLRTMYCETGNVPSHEAGASSITPVGRLLRRFKFDELPQLWNVLAGSMSFVGPRPCLPSQTALIAARRAYGLYKLCPGITGVAQVAGVDMSDPEKLAALDAAYLSDMSLAADIRLILATALGSGQGDRVRPVE</sequence>
<keyword evidence="2" id="KW-0270">Exopolysaccharide synthesis</keyword>
<dbReference type="RefSeq" id="WP_353643030.1">
    <property type="nucleotide sequence ID" value="NZ_CP159253.1"/>
</dbReference>
<accession>A0AAU8CRD4</accession>
<dbReference type="GO" id="GO:0016780">
    <property type="term" value="F:phosphotransferase activity, for other substituted phosphate groups"/>
    <property type="evidence" value="ECO:0007669"/>
    <property type="project" value="TreeGrafter"/>
</dbReference>
<gene>
    <name evidence="4" type="ORF">ABVK50_02010</name>
</gene>
<protein>
    <submittedName>
        <fullName evidence="4">Sugar transferase</fullName>
        <ecNumber evidence="4">2.7.8.-</ecNumber>
    </submittedName>
</protein>
<organism evidence="4">
    <name type="scientific">Mesorhizobium sp. WSM2240</name>
    <dbReference type="NCBI Taxonomy" id="3228851"/>
    <lineage>
        <taxon>Bacteria</taxon>
        <taxon>Pseudomonadati</taxon>
        <taxon>Pseudomonadota</taxon>
        <taxon>Alphaproteobacteria</taxon>
        <taxon>Hyphomicrobiales</taxon>
        <taxon>Phyllobacteriaceae</taxon>
        <taxon>Mesorhizobium</taxon>
    </lineage>
</organism>
<evidence type="ECO:0000256" key="1">
    <source>
        <dbReference type="ARBA" id="ARBA00006464"/>
    </source>
</evidence>
<dbReference type="Pfam" id="PF02397">
    <property type="entry name" value="Bac_transf"/>
    <property type="match status" value="1"/>
</dbReference>
<dbReference type="InterPro" id="IPR003362">
    <property type="entry name" value="Bact_transf"/>
</dbReference>
<dbReference type="PANTHER" id="PTHR30576:SF10">
    <property type="entry name" value="SLL5057 PROTEIN"/>
    <property type="match status" value="1"/>
</dbReference>
<evidence type="ECO:0000259" key="3">
    <source>
        <dbReference type="Pfam" id="PF02397"/>
    </source>
</evidence>
<dbReference type="EC" id="2.7.8.-" evidence="4"/>
<name>A0AAU8CRD4_9HYPH</name>
<keyword evidence="4" id="KW-0808">Transferase</keyword>
<dbReference type="AlphaFoldDB" id="A0AAU8CRD4"/>
<dbReference type="GO" id="GO:0000271">
    <property type="term" value="P:polysaccharide biosynthetic process"/>
    <property type="evidence" value="ECO:0007669"/>
    <property type="project" value="UniProtKB-KW"/>
</dbReference>